<dbReference type="CDD" id="cd01008">
    <property type="entry name" value="PBP2_NrtA_SsuA_CpmA_like"/>
    <property type="match status" value="1"/>
</dbReference>
<dbReference type="PANTHER" id="PTHR30024:SF47">
    <property type="entry name" value="TAURINE-BINDING PERIPLASMIC PROTEIN"/>
    <property type="match status" value="1"/>
</dbReference>
<evidence type="ECO:0000256" key="3">
    <source>
        <dbReference type="ARBA" id="ARBA00022729"/>
    </source>
</evidence>
<dbReference type="InterPro" id="IPR015168">
    <property type="entry name" value="SsuA/THI5"/>
</dbReference>
<dbReference type="PANTHER" id="PTHR30024">
    <property type="entry name" value="ALIPHATIC SULFONATES-BINDING PROTEIN-RELATED"/>
    <property type="match status" value="1"/>
</dbReference>
<feature type="domain" description="Solute-binding protein family 3/N-terminal" evidence="4">
    <location>
        <begin position="31"/>
        <end position="259"/>
    </location>
</feature>
<dbReference type="AlphaFoldDB" id="A0A7X0ESU9"/>
<protein>
    <submittedName>
        <fullName evidence="5">NitT/TauT family transport system substrate-binding protein</fullName>
    </submittedName>
</protein>
<name>A0A7X0ESU9_9PSED</name>
<comment type="similarity">
    <text evidence="2">Belongs to the bacterial solute-binding protein SsuA/TauA family.</text>
</comment>
<reference evidence="5 6" key="1">
    <citation type="submission" date="2020-08" db="EMBL/GenBank/DDBJ databases">
        <title>Functional genomics of gut bacteria from endangered species of beetles.</title>
        <authorList>
            <person name="Carlos-Shanley C."/>
        </authorList>
    </citation>
    <scope>NUCLEOTIDE SEQUENCE [LARGE SCALE GENOMIC DNA]</scope>
    <source>
        <strain evidence="5 6">S00202</strain>
    </source>
</reference>
<dbReference type="GO" id="GO:0042918">
    <property type="term" value="P:alkanesulfonate transmembrane transport"/>
    <property type="evidence" value="ECO:0007669"/>
    <property type="project" value="TreeGrafter"/>
</dbReference>
<evidence type="ECO:0000313" key="6">
    <source>
        <dbReference type="Proteomes" id="UP000557193"/>
    </source>
</evidence>
<dbReference type="SMART" id="SM00062">
    <property type="entry name" value="PBPb"/>
    <property type="match status" value="1"/>
</dbReference>
<dbReference type="Gene3D" id="3.40.190.10">
    <property type="entry name" value="Periplasmic binding protein-like II"/>
    <property type="match status" value="2"/>
</dbReference>
<organism evidence="5 6">
    <name type="scientific">Pseudomonas fluvialis</name>
    <dbReference type="NCBI Taxonomy" id="1793966"/>
    <lineage>
        <taxon>Bacteria</taxon>
        <taxon>Pseudomonadati</taxon>
        <taxon>Pseudomonadota</taxon>
        <taxon>Gammaproteobacteria</taxon>
        <taxon>Pseudomonadales</taxon>
        <taxon>Pseudomonadaceae</taxon>
        <taxon>Pseudomonas</taxon>
    </lineage>
</organism>
<dbReference type="RefSeq" id="WP_184684822.1">
    <property type="nucleotide sequence ID" value="NZ_JACHLL010000006.1"/>
</dbReference>
<evidence type="ECO:0000259" key="4">
    <source>
        <dbReference type="SMART" id="SM00062"/>
    </source>
</evidence>
<keyword evidence="6" id="KW-1185">Reference proteome</keyword>
<accession>A0A7X0ESU9</accession>
<dbReference type="GO" id="GO:0042597">
    <property type="term" value="C:periplasmic space"/>
    <property type="evidence" value="ECO:0007669"/>
    <property type="project" value="UniProtKB-SubCell"/>
</dbReference>
<comment type="caution">
    <text evidence="5">The sequence shown here is derived from an EMBL/GenBank/DDBJ whole genome shotgun (WGS) entry which is preliminary data.</text>
</comment>
<dbReference type="SUPFAM" id="SSF53850">
    <property type="entry name" value="Periplasmic binding protein-like II"/>
    <property type="match status" value="1"/>
</dbReference>
<evidence type="ECO:0000313" key="5">
    <source>
        <dbReference type="EMBL" id="MBB6342947.1"/>
    </source>
</evidence>
<keyword evidence="3" id="KW-0732">Signal</keyword>
<dbReference type="InterPro" id="IPR001638">
    <property type="entry name" value="Solute-binding_3/MltF_N"/>
</dbReference>
<dbReference type="EMBL" id="JACHLL010000006">
    <property type="protein sequence ID" value="MBB6342947.1"/>
    <property type="molecule type" value="Genomic_DNA"/>
</dbReference>
<comment type="subcellular location">
    <subcellularLocation>
        <location evidence="1">Periplasm</location>
    </subcellularLocation>
</comment>
<proteinExistence type="inferred from homology"/>
<evidence type="ECO:0000256" key="1">
    <source>
        <dbReference type="ARBA" id="ARBA00004418"/>
    </source>
</evidence>
<sequence>MSAAFCHWLTRGAPVLLLLLLATPTPAAKLSLAVARTPLSLPIFVAADQGYFRAEGLDVQLREVSGGHRALEAVLAGQADVGTASDSVLMFNSLKRDDFVSLGYFVSSPSDLAILASSSSTNQNPEDWRGKAVGVVKGASSEYLMHSWLLLNGIDPQSVEFVDMQPDAMPAALAQHKVAAVSIWEPTAFTILQQVTDSRVLPSAGLHTLTFHLLSRRETASTRVLDMQALLRAIDQAESFIRQHPQRAQAILRDTLEVDWAFIDWIWPRYHYQLGLDQALISSLESQARWSMENGLANLAQMPNYLHFIDSQPLRAVRSSAVSLIE</sequence>
<dbReference type="Pfam" id="PF09084">
    <property type="entry name" value="NMT1"/>
    <property type="match status" value="1"/>
</dbReference>
<gene>
    <name evidence="5" type="ORF">HNP49_003135</name>
</gene>
<evidence type="ECO:0000256" key="2">
    <source>
        <dbReference type="ARBA" id="ARBA00010742"/>
    </source>
</evidence>
<dbReference type="Proteomes" id="UP000557193">
    <property type="component" value="Unassembled WGS sequence"/>
</dbReference>